<dbReference type="EMBL" id="CM009756">
    <property type="protein sequence ID" value="PUZ44444.1"/>
    <property type="molecule type" value="Genomic_DNA"/>
</dbReference>
<dbReference type="Pfam" id="PF09763">
    <property type="entry name" value="Sec3_CC"/>
    <property type="match status" value="1"/>
</dbReference>
<evidence type="ECO:0000259" key="6">
    <source>
        <dbReference type="SMART" id="SM01313"/>
    </source>
</evidence>
<dbReference type="Gramene" id="PUZ44444">
    <property type="protein sequence ID" value="PUZ44444"/>
    <property type="gene ID" value="GQ55_8G098700"/>
</dbReference>
<dbReference type="GO" id="GO:0005546">
    <property type="term" value="F:phosphatidylinositol-4,5-bisphosphate binding"/>
    <property type="evidence" value="ECO:0007669"/>
    <property type="project" value="TreeGrafter"/>
</dbReference>
<evidence type="ECO:0000256" key="4">
    <source>
        <dbReference type="ARBA" id="ARBA00023054"/>
    </source>
</evidence>
<protein>
    <recommendedName>
        <fullName evidence="6">Exocyst complex component Sec3 PIP2-binding N-terminal domain-containing protein</fullName>
    </recommendedName>
</protein>
<name>A0A2T7CM75_9POAL</name>
<dbReference type="GO" id="GO:0006887">
    <property type="term" value="P:exocytosis"/>
    <property type="evidence" value="ECO:0007669"/>
    <property type="project" value="UniProtKB-KW"/>
</dbReference>
<reference evidence="7 8" key="1">
    <citation type="submission" date="2018-04" db="EMBL/GenBank/DDBJ databases">
        <title>WGS assembly of Panicum hallii var. hallii HAL2.</title>
        <authorList>
            <person name="Lovell J."/>
            <person name="Jenkins J."/>
            <person name="Lowry D."/>
            <person name="Mamidi S."/>
            <person name="Sreedasyam A."/>
            <person name="Weng X."/>
            <person name="Barry K."/>
            <person name="Bonette J."/>
            <person name="Campitelli B."/>
            <person name="Daum C."/>
            <person name="Gordon S."/>
            <person name="Gould B."/>
            <person name="Lipzen A."/>
            <person name="MacQueen A."/>
            <person name="Palacio-Mejia J."/>
            <person name="Plott C."/>
            <person name="Shakirov E."/>
            <person name="Shu S."/>
            <person name="Yoshinaga Y."/>
            <person name="Zane M."/>
            <person name="Rokhsar D."/>
            <person name="Grimwood J."/>
            <person name="Schmutz J."/>
            <person name="Juenger T."/>
        </authorList>
    </citation>
    <scope>NUCLEOTIDE SEQUENCE [LARGE SCALE GENOMIC DNA]</scope>
    <source>
        <strain evidence="8">cv. HAL2</strain>
    </source>
</reference>
<keyword evidence="4" id="KW-0175">Coiled coil</keyword>
<accession>A0A2T7CM75</accession>
<keyword evidence="8" id="KW-1185">Reference proteome</keyword>
<feature type="domain" description="Exocyst complex component Sec3 PIP2-binding N-terminal" evidence="6">
    <location>
        <begin position="51"/>
        <end position="149"/>
    </location>
</feature>
<evidence type="ECO:0000313" key="7">
    <source>
        <dbReference type="EMBL" id="PUZ44444.1"/>
    </source>
</evidence>
<dbReference type="PANTHER" id="PTHR16092:SF29">
    <property type="entry name" value="EXPRESSED PROTEIN"/>
    <property type="match status" value="1"/>
</dbReference>
<dbReference type="SMART" id="SM01313">
    <property type="entry name" value="Sec3-PIP2_bind"/>
    <property type="match status" value="1"/>
</dbReference>
<feature type="compositionally biased region" description="Polar residues" evidence="5">
    <location>
        <begin position="475"/>
        <end position="487"/>
    </location>
</feature>
<dbReference type="OrthoDB" id="27109at2759"/>
<keyword evidence="3" id="KW-0268">Exocytosis</keyword>
<dbReference type="Proteomes" id="UP000244336">
    <property type="component" value="Chromosome 8"/>
</dbReference>
<evidence type="ECO:0000256" key="5">
    <source>
        <dbReference type="SAM" id="MobiDB-lite"/>
    </source>
</evidence>
<organism evidence="7 8">
    <name type="scientific">Panicum hallii var. hallii</name>
    <dbReference type="NCBI Taxonomy" id="1504633"/>
    <lineage>
        <taxon>Eukaryota</taxon>
        <taxon>Viridiplantae</taxon>
        <taxon>Streptophyta</taxon>
        <taxon>Embryophyta</taxon>
        <taxon>Tracheophyta</taxon>
        <taxon>Spermatophyta</taxon>
        <taxon>Magnoliopsida</taxon>
        <taxon>Liliopsida</taxon>
        <taxon>Poales</taxon>
        <taxon>Poaceae</taxon>
        <taxon>PACMAD clade</taxon>
        <taxon>Panicoideae</taxon>
        <taxon>Panicodae</taxon>
        <taxon>Paniceae</taxon>
        <taxon>Panicinae</taxon>
        <taxon>Panicum</taxon>
        <taxon>Panicum sect. Panicum</taxon>
    </lineage>
</organism>
<dbReference type="InterPro" id="IPR028258">
    <property type="entry name" value="Sec3-PIP2_bind"/>
</dbReference>
<evidence type="ECO:0000256" key="3">
    <source>
        <dbReference type="ARBA" id="ARBA00022483"/>
    </source>
</evidence>
<dbReference type="InterPro" id="IPR019160">
    <property type="entry name" value="Sec3_CC"/>
</dbReference>
<evidence type="ECO:0000313" key="8">
    <source>
        <dbReference type="Proteomes" id="UP000244336"/>
    </source>
</evidence>
<dbReference type="Pfam" id="PF20654">
    <property type="entry name" value="Sec3_C-term"/>
    <property type="match status" value="1"/>
</dbReference>
<dbReference type="STRING" id="1504633.A0A2T7CM75"/>
<dbReference type="AlphaFoldDB" id="A0A2T7CM75"/>
<feature type="region of interest" description="Disordered" evidence="5">
    <location>
        <begin position="475"/>
        <end position="501"/>
    </location>
</feature>
<proteinExistence type="inferred from homology"/>
<dbReference type="GO" id="GO:0005886">
    <property type="term" value="C:plasma membrane"/>
    <property type="evidence" value="ECO:0007669"/>
    <property type="project" value="TreeGrafter"/>
</dbReference>
<sequence length="876" mass="99408">MARSSADDMELKRGCEAGILAKGDRDKVVMAMRVAKGRGGWGKAGKLTSRHMAKPRVLAITTKQKGQKTKGFMRVLKYSNGGVLEPAKVYKIKHLHKIEVVQNDPSGCTFLLGFDNLRSQSVAPPQWTMRNKEDRNRLLMCILNICKEHLGSIPKVVGMDVVEMAIWAKENTTTKVTQVTNKDGPVESVVLEAESNVTVEKDLVSQAEEEDIEALLNNYVMAIGEAEAFSERMKRELVALESANVYALMETESVVEEVLQGLEIASICVEDMDEWLGIFNIKLRHMREDIQSIEWRNNRLELQSDSNVALIDELDKLLELLQIPPEYEASLTGGSFDEGNMIKNIEACDWLTIAIKNLEASNLDPIYVKLRAVREKRAEFVLLKCTFVRRASEFLRNYFPGLIDSMLNDKANFSQRGHLQRPDHADMRNKCRTYARLLQHIKSLDKSCMIPLRKAYCHSLNLLIRRESREFSNELRNSSKASKSSTPLFEGPAGANQPASITDSPADAYSKMITVFIPLLVDESSFLAHFMCFEVSTVSQSDANVEATTTSSVTLEASSSIGKTSNNPAELGVLNECLQELLDGIQEDFYALVDWAFKLDPLSCISMHGITDRYLSGQKAEVSGYVQLLLDDLETRITILFSRFVDDACYQIEKYERNVRQIGVVPYIPRFSQLAARMEQYINGSRDLVDQAYTKIVTIMFVILEKIAQVEPKYVDIVLLENYAAFQHSLYDLANVVPTLAKYYHQASEAYEQACSRHINLVIYIHFEKLFQFARRIEELMYNMSPEEIPFQVGMSKVDFRKMLKSSLAGLDKTINAMYRKLQKNMTAEELLPSLWEKCKKEFLDKYATFLKLISKIYPDEKVTSVNEMRDILASL</sequence>
<gene>
    <name evidence="7" type="ORF">GQ55_8G098700</name>
</gene>
<dbReference type="Pfam" id="PF15277">
    <property type="entry name" value="Sec3-PIP2_bind"/>
    <property type="match status" value="1"/>
</dbReference>
<keyword evidence="2" id="KW-0813">Transport</keyword>
<dbReference type="InterPro" id="IPR048628">
    <property type="entry name" value="Sec3_C"/>
</dbReference>
<evidence type="ECO:0000256" key="2">
    <source>
        <dbReference type="ARBA" id="ARBA00022448"/>
    </source>
</evidence>
<dbReference type="GO" id="GO:0000145">
    <property type="term" value="C:exocyst"/>
    <property type="evidence" value="ECO:0007669"/>
    <property type="project" value="InterPro"/>
</dbReference>
<dbReference type="GO" id="GO:0006893">
    <property type="term" value="P:Golgi to plasma membrane transport"/>
    <property type="evidence" value="ECO:0007669"/>
    <property type="project" value="TreeGrafter"/>
</dbReference>
<comment type="similarity">
    <text evidence="1">Belongs to the SEC3 family.</text>
</comment>
<dbReference type="PANTHER" id="PTHR16092">
    <property type="entry name" value="SEC3/SYNTAXIN-RELATED"/>
    <property type="match status" value="1"/>
</dbReference>
<evidence type="ECO:0000256" key="1">
    <source>
        <dbReference type="ARBA" id="ARBA00006518"/>
    </source>
</evidence>